<feature type="transmembrane region" description="Helical" evidence="1">
    <location>
        <begin position="128"/>
        <end position="159"/>
    </location>
</feature>
<dbReference type="AlphaFoldDB" id="A0AAD8EKD2"/>
<accession>A0AAD8EKD2</accession>
<evidence type="ECO:0000256" key="1">
    <source>
        <dbReference type="SAM" id="Phobius"/>
    </source>
</evidence>
<keyword evidence="1" id="KW-1133">Transmembrane helix</keyword>
<reference evidence="2" key="2">
    <citation type="submission" date="2023-05" db="EMBL/GenBank/DDBJ databases">
        <authorList>
            <person name="Fouks B."/>
        </authorList>
    </citation>
    <scope>NUCLEOTIDE SEQUENCE</scope>
    <source>
        <strain evidence="2">Stay&amp;Tobe</strain>
        <tissue evidence="2">Testes</tissue>
    </source>
</reference>
<dbReference type="EMBL" id="JASPKZ010003443">
    <property type="protein sequence ID" value="KAJ9593411.1"/>
    <property type="molecule type" value="Genomic_DNA"/>
</dbReference>
<evidence type="ECO:0000313" key="2">
    <source>
        <dbReference type="EMBL" id="KAJ9593411.1"/>
    </source>
</evidence>
<proteinExistence type="predicted"/>
<keyword evidence="1" id="KW-0812">Transmembrane</keyword>
<keyword evidence="1" id="KW-0472">Membrane</keyword>
<comment type="caution">
    <text evidence="2">The sequence shown here is derived from an EMBL/GenBank/DDBJ whole genome shotgun (WGS) entry which is preliminary data.</text>
</comment>
<organism evidence="2 3">
    <name type="scientific">Diploptera punctata</name>
    <name type="common">Pacific beetle cockroach</name>
    <dbReference type="NCBI Taxonomy" id="6984"/>
    <lineage>
        <taxon>Eukaryota</taxon>
        <taxon>Metazoa</taxon>
        <taxon>Ecdysozoa</taxon>
        <taxon>Arthropoda</taxon>
        <taxon>Hexapoda</taxon>
        <taxon>Insecta</taxon>
        <taxon>Pterygota</taxon>
        <taxon>Neoptera</taxon>
        <taxon>Polyneoptera</taxon>
        <taxon>Dictyoptera</taxon>
        <taxon>Blattodea</taxon>
        <taxon>Blaberoidea</taxon>
        <taxon>Blaberidae</taxon>
        <taxon>Diplopterinae</taxon>
        <taxon>Diploptera</taxon>
    </lineage>
</organism>
<keyword evidence="3" id="KW-1185">Reference proteome</keyword>
<feature type="transmembrane region" description="Helical" evidence="1">
    <location>
        <begin position="88"/>
        <end position="107"/>
    </location>
</feature>
<dbReference type="Proteomes" id="UP001233999">
    <property type="component" value="Unassembled WGS sequence"/>
</dbReference>
<sequence length="164" mass="18817">MDEPNSGGDPQESHNVNLDQISPEATENTMIQAETITTNFLSNIDPTRLNMSAIRSSWVAIFGEQAEEVTFPTLLQVIWKNLTLTAKAYFIMLISLSPAFELFYYIIRFSMDSVNHIIQRSNWKDRAITGLTFAVQMTVVIFIIIFVFGTLLYPIYYILFKIFL</sequence>
<evidence type="ECO:0000313" key="3">
    <source>
        <dbReference type="Proteomes" id="UP001233999"/>
    </source>
</evidence>
<reference evidence="2" key="1">
    <citation type="journal article" date="2023" name="IScience">
        <title>Live-bearing cockroach genome reveals convergent evolutionary mechanisms linked to viviparity in insects and beyond.</title>
        <authorList>
            <person name="Fouks B."/>
            <person name="Harrison M.C."/>
            <person name="Mikhailova A.A."/>
            <person name="Marchal E."/>
            <person name="English S."/>
            <person name="Carruthers M."/>
            <person name="Jennings E.C."/>
            <person name="Chiamaka E.L."/>
            <person name="Frigard R.A."/>
            <person name="Pippel M."/>
            <person name="Attardo G.M."/>
            <person name="Benoit J.B."/>
            <person name="Bornberg-Bauer E."/>
            <person name="Tobe S.S."/>
        </authorList>
    </citation>
    <scope>NUCLEOTIDE SEQUENCE</scope>
    <source>
        <strain evidence="2">Stay&amp;Tobe</strain>
    </source>
</reference>
<name>A0AAD8EKD2_DIPPU</name>
<gene>
    <name evidence="2" type="ORF">L9F63_015037</name>
</gene>
<protein>
    <submittedName>
        <fullName evidence="2">Uncharacterized protein</fullName>
    </submittedName>
</protein>